<evidence type="ECO:0000256" key="2">
    <source>
        <dbReference type="ARBA" id="ARBA00005512"/>
    </source>
</evidence>
<dbReference type="AlphaFoldDB" id="A0A841JU80"/>
<dbReference type="PANTHER" id="PTHR14463:SF5">
    <property type="entry name" value="LIPASE MATURATION FACTOR 2"/>
    <property type="match status" value="1"/>
</dbReference>
<proteinExistence type="inferred from homology"/>
<keyword evidence="5 9" id="KW-1133">Transmembrane helix</keyword>
<evidence type="ECO:0000256" key="5">
    <source>
        <dbReference type="ARBA" id="ARBA00022989"/>
    </source>
</evidence>
<accession>A0A841JU80</accession>
<evidence type="ECO:0000256" key="8">
    <source>
        <dbReference type="ARBA" id="ARBA00040643"/>
    </source>
</evidence>
<dbReference type="Pfam" id="PF06762">
    <property type="entry name" value="LMF1"/>
    <property type="match status" value="1"/>
</dbReference>
<evidence type="ECO:0000256" key="9">
    <source>
        <dbReference type="SAM" id="Phobius"/>
    </source>
</evidence>
<comment type="caution">
    <text evidence="12">The sequence shown here is derived from an EMBL/GenBank/DDBJ whole genome shotgun (WGS) entry which is preliminary data.</text>
</comment>
<dbReference type="InterPro" id="IPR057434">
    <property type="entry name" value="LMF1/2_N"/>
</dbReference>
<feature type="domain" description="Lipase maturation factor 1/2 N-terminal" evidence="10">
    <location>
        <begin position="134"/>
        <end position="294"/>
    </location>
</feature>
<keyword evidence="7" id="KW-0325">Glycoprotein</keyword>
<dbReference type="InterPro" id="IPR009613">
    <property type="entry name" value="LMF"/>
</dbReference>
<evidence type="ECO:0000256" key="6">
    <source>
        <dbReference type="ARBA" id="ARBA00023136"/>
    </source>
</evidence>
<dbReference type="PANTHER" id="PTHR14463">
    <property type="entry name" value="LIPASE MATURATION FACTOR"/>
    <property type="match status" value="1"/>
</dbReference>
<dbReference type="Pfam" id="PF25179">
    <property type="entry name" value="LMF1_C"/>
    <property type="match status" value="1"/>
</dbReference>
<protein>
    <recommendedName>
        <fullName evidence="8">Lipase maturation factor 2</fullName>
    </recommendedName>
</protein>
<evidence type="ECO:0000259" key="10">
    <source>
        <dbReference type="Pfam" id="PF06762"/>
    </source>
</evidence>
<feature type="transmembrane region" description="Helical" evidence="9">
    <location>
        <begin position="89"/>
        <end position="107"/>
    </location>
</feature>
<name>A0A841JU80_9BACT</name>
<feature type="domain" description="Lipase maturation factor 1/2 C-terminal" evidence="11">
    <location>
        <begin position="396"/>
        <end position="531"/>
    </location>
</feature>
<evidence type="ECO:0000256" key="1">
    <source>
        <dbReference type="ARBA" id="ARBA00004477"/>
    </source>
</evidence>
<comment type="similarity">
    <text evidence="2">Belongs to the lipase maturation factor family.</text>
</comment>
<evidence type="ECO:0000256" key="3">
    <source>
        <dbReference type="ARBA" id="ARBA00022692"/>
    </source>
</evidence>
<evidence type="ECO:0000313" key="12">
    <source>
        <dbReference type="EMBL" id="MBB6144906.1"/>
    </source>
</evidence>
<comment type="subcellular location">
    <subcellularLocation>
        <location evidence="1">Endoplasmic reticulum membrane</location>
        <topology evidence="1">Multi-pass membrane protein</topology>
    </subcellularLocation>
</comment>
<keyword evidence="6 9" id="KW-0472">Membrane</keyword>
<evidence type="ECO:0000313" key="13">
    <source>
        <dbReference type="Proteomes" id="UP000538666"/>
    </source>
</evidence>
<reference evidence="12 13" key="1">
    <citation type="submission" date="2020-08" db="EMBL/GenBank/DDBJ databases">
        <title>Genomic Encyclopedia of Type Strains, Phase IV (KMG-IV): sequencing the most valuable type-strain genomes for metagenomic binning, comparative biology and taxonomic classification.</title>
        <authorList>
            <person name="Goeker M."/>
        </authorList>
    </citation>
    <scope>NUCLEOTIDE SEQUENCE [LARGE SCALE GENOMIC DNA]</scope>
    <source>
        <strain evidence="12 13">DSM 103733</strain>
    </source>
</reference>
<gene>
    <name evidence="12" type="ORF">HNQ77_002862</name>
</gene>
<feature type="transmembrane region" description="Helical" evidence="9">
    <location>
        <begin position="226"/>
        <end position="248"/>
    </location>
</feature>
<evidence type="ECO:0000256" key="4">
    <source>
        <dbReference type="ARBA" id="ARBA00022824"/>
    </source>
</evidence>
<evidence type="ECO:0000259" key="11">
    <source>
        <dbReference type="Pfam" id="PF25179"/>
    </source>
</evidence>
<evidence type="ECO:0000256" key="7">
    <source>
        <dbReference type="ARBA" id="ARBA00023180"/>
    </source>
</evidence>
<sequence>MRSPRGVLRWLFDSKSGMSNRLIPRWLFLRALAAIYFSAFYSLLFQARGLIGPDGILPAGHYLDAVSHALGPARFWFAPTLLWISSSSAMLLLLCWAGVIASIAALLNLWPRLSFFICFSCYLSFVAAAGDFSGYQSDGMLLEAGFLALFFVPGGLRPGWGAASPPSRASLFLLQWEWFRIYFESGMVKLLSGDTQWRDFTAMDNYYQNGPLPTWVGWYVQHLPHWFHAATVAATLAMEFVVVLLLFFPRRWRVICFCIVTPWEIGVILTANYTFLNYLVLSLGILLLDDRTLRRFIPGFLHPPAPVTEDLQVDEPESKEEAPLSLLAGGPARKKTAGRTSTSQRLAGHWDALRLATCAVMLTWIAYATTTELIAMPQHILPLPAGPVRVLEPFRIANQYGLFAVMTRGRYEIEFQGSNDGEHWTAYPFRYKPQALNERPGIYAPYQPRFDWNLWFASLGDWQQNNIVPLTEERLLENDKDVLALFRGNPFSGAPPKYVRALLWQYWFTSMSEKRQTGNWWKRQLLGLYAPALTRLPDGKMGVVQMPQPLPQHD</sequence>
<keyword evidence="13" id="KW-1185">Reference proteome</keyword>
<dbReference type="Proteomes" id="UP000538666">
    <property type="component" value="Unassembled WGS sequence"/>
</dbReference>
<dbReference type="GO" id="GO:0051604">
    <property type="term" value="P:protein maturation"/>
    <property type="evidence" value="ECO:0007669"/>
    <property type="project" value="InterPro"/>
</dbReference>
<keyword evidence="3 9" id="KW-0812">Transmembrane</keyword>
<keyword evidence="4" id="KW-0256">Endoplasmic reticulum</keyword>
<dbReference type="InterPro" id="IPR057433">
    <property type="entry name" value="LMF1/2_C"/>
</dbReference>
<feature type="transmembrane region" description="Helical" evidence="9">
    <location>
        <begin position="27"/>
        <end position="47"/>
    </location>
</feature>
<dbReference type="EMBL" id="JACHEK010000005">
    <property type="protein sequence ID" value="MBB6144906.1"/>
    <property type="molecule type" value="Genomic_DNA"/>
</dbReference>
<feature type="transmembrane region" description="Helical" evidence="9">
    <location>
        <begin position="113"/>
        <end position="132"/>
    </location>
</feature>
<organism evidence="12 13">
    <name type="scientific">Silvibacterium bohemicum</name>
    <dbReference type="NCBI Taxonomy" id="1577686"/>
    <lineage>
        <taxon>Bacteria</taxon>
        <taxon>Pseudomonadati</taxon>
        <taxon>Acidobacteriota</taxon>
        <taxon>Terriglobia</taxon>
        <taxon>Terriglobales</taxon>
        <taxon>Acidobacteriaceae</taxon>
        <taxon>Silvibacterium</taxon>
    </lineage>
</organism>
<dbReference type="RefSeq" id="WP_050059546.1">
    <property type="nucleotide sequence ID" value="NZ_JACHEK010000005.1"/>
</dbReference>
<feature type="transmembrane region" description="Helical" evidence="9">
    <location>
        <begin position="255"/>
        <end position="288"/>
    </location>
</feature>